<accession>E6TVE9</accession>
<dbReference type="EMBL" id="CP002394">
    <property type="protein sequence ID" value="ADU30966.1"/>
    <property type="molecule type" value="Genomic_DNA"/>
</dbReference>
<dbReference type="AlphaFoldDB" id="E6TVE9"/>
<dbReference type="HOGENOM" id="CLU_140176_16_2_9"/>
<keyword evidence="1" id="KW-0238">DNA-binding</keyword>
<dbReference type="GO" id="GO:0003677">
    <property type="term" value="F:DNA binding"/>
    <property type="evidence" value="ECO:0007669"/>
    <property type="project" value="UniProtKB-KW"/>
</dbReference>
<gene>
    <name evidence="1" type="ordered locus">Bcell_2711</name>
</gene>
<keyword evidence="2" id="KW-1185">Reference proteome</keyword>
<reference evidence="1" key="1">
    <citation type="submission" date="2010-12" db="EMBL/GenBank/DDBJ databases">
        <title>Complete sequence of Bacillus cellulosilyticus DSM 2522.</title>
        <authorList>
            <consortium name="US DOE Joint Genome Institute"/>
            <person name="Lucas S."/>
            <person name="Copeland A."/>
            <person name="Lapidus A."/>
            <person name="Cheng J.-F."/>
            <person name="Bruce D."/>
            <person name="Goodwin L."/>
            <person name="Pitluck S."/>
            <person name="Chertkov O."/>
            <person name="Detter J.C."/>
            <person name="Han C."/>
            <person name="Tapia R."/>
            <person name="Land M."/>
            <person name="Hauser L."/>
            <person name="Jeffries C."/>
            <person name="Kyrpides N."/>
            <person name="Ivanova N."/>
            <person name="Mikhailova N."/>
            <person name="Brumm P."/>
            <person name="Mead D."/>
            <person name="Woyke T."/>
        </authorList>
    </citation>
    <scope>NUCLEOTIDE SEQUENCE [LARGE SCALE GENOMIC DNA]</scope>
    <source>
        <strain evidence="1">DSM 2522</strain>
    </source>
</reference>
<name>E6TVE9_EVAC2</name>
<evidence type="ECO:0000313" key="1">
    <source>
        <dbReference type="EMBL" id="ADU30966.1"/>
    </source>
</evidence>
<proteinExistence type="predicted"/>
<dbReference type="RefSeq" id="WP_013489299.1">
    <property type="nucleotide sequence ID" value="NC_014829.1"/>
</dbReference>
<sequence>MKRHELPEALDPKHIQAFLGIGRKQTYELLHNPPFHVIRIGRNYKVSKESFLSWFDGKEQIK</sequence>
<organism evidence="1 2">
    <name type="scientific">Evansella cellulosilytica (strain ATCC 21833 / DSM 2522 / FERM P-1141 / JCM 9156 / N-4)</name>
    <name type="common">Bacillus cellulosilyticus</name>
    <dbReference type="NCBI Taxonomy" id="649639"/>
    <lineage>
        <taxon>Bacteria</taxon>
        <taxon>Bacillati</taxon>
        <taxon>Bacillota</taxon>
        <taxon>Bacilli</taxon>
        <taxon>Bacillales</taxon>
        <taxon>Bacillaceae</taxon>
        <taxon>Evansella</taxon>
    </lineage>
</organism>
<dbReference type="Proteomes" id="UP000001401">
    <property type="component" value="Chromosome"/>
</dbReference>
<dbReference type="KEGG" id="bco:Bcell_2711"/>
<dbReference type="OrthoDB" id="122388at2"/>
<evidence type="ECO:0000313" key="2">
    <source>
        <dbReference type="Proteomes" id="UP000001401"/>
    </source>
</evidence>
<protein>
    <submittedName>
        <fullName evidence="1">Prophage LambdaBa02, DNA-binding protein, putative</fullName>
    </submittedName>
</protein>